<dbReference type="Proteomes" id="UP000571084">
    <property type="component" value="Unassembled WGS sequence"/>
</dbReference>
<dbReference type="InterPro" id="IPR020845">
    <property type="entry name" value="AMP-binding_CS"/>
</dbReference>
<sequence>MKPPFSRTLIDLVREQAAYSNEACALVCAQGRFTYADLAQRAAKVAGAFQAAGVQRGDRVGVLLSNRVEWLDVCLGAGALGATLVPLSTWSTRNELAFLLADSKLVLFISAARFGDRDFESDFVALQGMPGVPVPERIWLLDNENGAAKFPSYNAIIDGASPLSALAAGVDPDANDDALVLYTSGSTSAPKAVPLRQFAVVENGFNIGEREGLTRDDRVLLSSPLFWAFGGANALPATFGHGATLVLMEKFDPALAMDIIEREGCTAIYTLPAMTSAIAYHRDYRKERLATMRTGVTIGSSDEFLFAVEILGATELCNIYGATETCGNCAVTWHHWSAQRRSLCQGPPLPGQEIRFIDEDTGVEALPGMPGLAEVRGYTTLGYSGASAEQNASAFSDDGFYRTGDMGLLNADGDFVFVGRVGEMIKRAGINVSPAEVEAVMRKHPSVQEVAVVGVPDAIRGELIFAFVVPINSEDFDSAALLRHCGAELSKYKVPDHIEPCASLPLTATGKLQRRQLKQLALERALALAAIASQKRASAA</sequence>
<dbReference type="SUPFAM" id="SSF56801">
    <property type="entry name" value="Acetyl-CoA synthetase-like"/>
    <property type="match status" value="1"/>
</dbReference>
<dbReference type="PANTHER" id="PTHR43201">
    <property type="entry name" value="ACYL-COA SYNTHETASE"/>
    <property type="match status" value="1"/>
</dbReference>
<dbReference type="InterPro" id="IPR042099">
    <property type="entry name" value="ANL_N_sf"/>
</dbReference>
<dbReference type="PANTHER" id="PTHR43201:SF5">
    <property type="entry name" value="MEDIUM-CHAIN ACYL-COA LIGASE ACSF2, MITOCHONDRIAL"/>
    <property type="match status" value="1"/>
</dbReference>
<evidence type="ECO:0000259" key="3">
    <source>
        <dbReference type="Pfam" id="PF00501"/>
    </source>
</evidence>
<evidence type="ECO:0000313" key="6">
    <source>
        <dbReference type="Proteomes" id="UP000571084"/>
    </source>
</evidence>
<accession>A0A840RWB7</accession>
<reference evidence="5 6" key="1">
    <citation type="submission" date="2020-08" db="EMBL/GenBank/DDBJ databases">
        <title>Genomic Encyclopedia of Type Strains, Phase IV (KMG-IV): sequencing the most valuable type-strain genomes for metagenomic binning, comparative biology and taxonomic classification.</title>
        <authorList>
            <person name="Goeker M."/>
        </authorList>
    </citation>
    <scope>NUCLEOTIDE SEQUENCE [LARGE SCALE GENOMIC DNA]</scope>
    <source>
        <strain evidence="5 6">DSM 23240</strain>
    </source>
</reference>
<dbReference type="AlphaFoldDB" id="A0A840RWB7"/>
<evidence type="ECO:0000313" key="5">
    <source>
        <dbReference type="EMBL" id="MBB5201166.1"/>
    </source>
</evidence>
<organism evidence="5 6">
    <name type="scientific">Glaciimonas immobilis</name>
    <dbReference type="NCBI Taxonomy" id="728004"/>
    <lineage>
        <taxon>Bacteria</taxon>
        <taxon>Pseudomonadati</taxon>
        <taxon>Pseudomonadota</taxon>
        <taxon>Betaproteobacteria</taxon>
        <taxon>Burkholderiales</taxon>
        <taxon>Oxalobacteraceae</taxon>
        <taxon>Glaciimonas</taxon>
    </lineage>
</organism>
<comment type="caution">
    <text evidence="5">The sequence shown here is derived from an EMBL/GenBank/DDBJ whole genome shotgun (WGS) entry which is preliminary data.</text>
</comment>
<dbReference type="EC" id="6.2.1.-" evidence="5"/>
<keyword evidence="2 5" id="KW-0436">Ligase</keyword>
<dbReference type="InterPro" id="IPR000873">
    <property type="entry name" value="AMP-dep_synth/lig_dom"/>
</dbReference>
<evidence type="ECO:0000259" key="4">
    <source>
        <dbReference type="Pfam" id="PF13193"/>
    </source>
</evidence>
<dbReference type="InterPro" id="IPR025110">
    <property type="entry name" value="AMP-bd_C"/>
</dbReference>
<evidence type="ECO:0000256" key="2">
    <source>
        <dbReference type="ARBA" id="ARBA00022598"/>
    </source>
</evidence>
<keyword evidence="6" id="KW-1185">Reference proteome</keyword>
<feature type="domain" description="AMP-binding enzyme C-terminal" evidence="4">
    <location>
        <begin position="436"/>
        <end position="511"/>
    </location>
</feature>
<dbReference type="GO" id="GO:0031956">
    <property type="term" value="F:medium-chain fatty acid-CoA ligase activity"/>
    <property type="evidence" value="ECO:0007669"/>
    <property type="project" value="TreeGrafter"/>
</dbReference>
<evidence type="ECO:0000256" key="1">
    <source>
        <dbReference type="ARBA" id="ARBA00006432"/>
    </source>
</evidence>
<dbReference type="RefSeq" id="WP_168056712.1">
    <property type="nucleotide sequence ID" value="NZ_JAAOZT010000012.1"/>
</dbReference>
<protein>
    <submittedName>
        <fullName evidence="5">Fatty-acyl-CoA synthase</fullName>
        <ecNumber evidence="5">6.2.1.-</ecNumber>
    </submittedName>
</protein>
<dbReference type="Pfam" id="PF00501">
    <property type="entry name" value="AMP-binding"/>
    <property type="match status" value="1"/>
</dbReference>
<dbReference type="GO" id="GO:0006631">
    <property type="term" value="P:fatty acid metabolic process"/>
    <property type="evidence" value="ECO:0007669"/>
    <property type="project" value="TreeGrafter"/>
</dbReference>
<dbReference type="InterPro" id="IPR045851">
    <property type="entry name" value="AMP-bd_C_sf"/>
</dbReference>
<name>A0A840RWB7_9BURK</name>
<dbReference type="Gene3D" id="3.40.50.12780">
    <property type="entry name" value="N-terminal domain of ligase-like"/>
    <property type="match status" value="1"/>
</dbReference>
<feature type="domain" description="AMP-dependent synthetase/ligase" evidence="3">
    <location>
        <begin position="14"/>
        <end position="379"/>
    </location>
</feature>
<gene>
    <name evidence="5" type="ORF">HNR39_003015</name>
</gene>
<dbReference type="Gene3D" id="3.30.300.30">
    <property type="match status" value="1"/>
</dbReference>
<dbReference type="Pfam" id="PF13193">
    <property type="entry name" value="AMP-binding_C"/>
    <property type="match status" value="1"/>
</dbReference>
<comment type="similarity">
    <text evidence="1">Belongs to the ATP-dependent AMP-binding enzyme family.</text>
</comment>
<dbReference type="PROSITE" id="PS00455">
    <property type="entry name" value="AMP_BINDING"/>
    <property type="match status" value="1"/>
</dbReference>
<proteinExistence type="inferred from homology"/>
<dbReference type="EMBL" id="JACHHQ010000006">
    <property type="protein sequence ID" value="MBB5201166.1"/>
    <property type="molecule type" value="Genomic_DNA"/>
</dbReference>
<dbReference type="CDD" id="cd04433">
    <property type="entry name" value="AFD_class_I"/>
    <property type="match status" value="1"/>
</dbReference>